<dbReference type="Gene3D" id="3.40.630.10">
    <property type="entry name" value="Zn peptidases"/>
    <property type="match status" value="1"/>
</dbReference>
<dbReference type="STRING" id="523846.Mfer_0068"/>
<keyword evidence="1" id="KW-0472">Membrane</keyword>
<organism evidence="3 4">
    <name type="scientific">Methanothermus fervidus (strain ATCC 43054 / DSM 2088 / JCM 10308 / V24 S)</name>
    <dbReference type="NCBI Taxonomy" id="523846"/>
    <lineage>
        <taxon>Archaea</taxon>
        <taxon>Methanobacteriati</taxon>
        <taxon>Methanobacteriota</taxon>
        <taxon>Methanomada group</taxon>
        <taxon>Methanobacteria</taxon>
        <taxon>Methanobacteriales</taxon>
        <taxon>Methanothermaceae</taxon>
        <taxon>Methanothermus</taxon>
    </lineage>
</organism>
<evidence type="ECO:0000256" key="1">
    <source>
        <dbReference type="SAM" id="Phobius"/>
    </source>
</evidence>
<dbReference type="HOGENOM" id="CLU_465905_0_0_2"/>
<name>E3GWY3_METFV</name>
<dbReference type="KEGG" id="mfv:Mfer_0068"/>
<keyword evidence="4" id="KW-1185">Reference proteome</keyword>
<proteinExistence type="predicted"/>
<keyword evidence="1" id="KW-1133">Transmembrane helix</keyword>
<gene>
    <name evidence="3" type="ordered locus">Mfer_0068</name>
</gene>
<dbReference type="GO" id="GO:0008235">
    <property type="term" value="F:metalloexopeptidase activity"/>
    <property type="evidence" value="ECO:0007669"/>
    <property type="project" value="InterPro"/>
</dbReference>
<dbReference type="GO" id="GO:0006508">
    <property type="term" value="P:proteolysis"/>
    <property type="evidence" value="ECO:0007669"/>
    <property type="project" value="InterPro"/>
</dbReference>
<evidence type="ECO:0000259" key="2">
    <source>
        <dbReference type="Pfam" id="PF04389"/>
    </source>
</evidence>
<dbReference type="OrthoDB" id="80058at2157"/>
<dbReference type="PANTHER" id="PTHR12147">
    <property type="entry name" value="METALLOPEPTIDASE M28 FAMILY MEMBER"/>
    <property type="match status" value="1"/>
</dbReference>
<dbReference type="InterPro" id="IPR045175">
    <property type="entry name" value="M28_fam"/>
</dbReference>
<protein>
    <submittedName>
        <fullName evidence="3">Peptidase M28</fullName>
    </submittedName>
</protein>
<evidence type="ECO:0000313" key="4">
    <source>
        <dbReference type="Proteomes" id="UP000002315"/>
    </source>
</evidence>
<dbReference type="PANTHER" id="PTHR12147:SF26">
    <property type="entry name" value="PEPTIDASE M28 DOMAIN-CONTAINING PROTEIN"/>
    <property type="match status" value="1"/>
</dbReference>
<dbReference type="InterPro" id="IPR007484">
    <property type="entry name" value="Peptidase_M28"/>
</dbReference>
<accession>E3GWY3</accession>
<feature type="domain" description="Peptidase M28" evidence="2">
    <location>
        <begin position="104"/>
        <end position="292"/>
    </location>
</feature>
<feature type="transmembrane region" description="Helical" evidence="1">
    <location>
        <begin position="5"/>
        <end position="25"/>
    </location>
</feature>
<keyword evidence="1" id="KW-0812">Transmembrane</keyword>
<dbReference type="EMBL" id="CP002278">
    <property type="protein sequence ID" value="ADP76872.1"/>
    <property type="molecule type" value="Genomic_DNA"/>
</dbReference>
<sequence length="585" mass="65776">MSKKLLLGIALIIVILGIGISVYFYPKIELQKNTSKKIDPVAEARRFDVKNAMNFTSKICKLGPRYGGNKAELEAANLLESKFKEYGLNTSKEKVNLDGGYTYNVIGEIKGSEYPNRYIIIGSHIDSPGFCEGATDDAAALGIQVEVARILKDCNPKKSILIIGFGGEEQWFKGSEYFVKKHPDIVKNCDAVIDLNCVGSGENVGLIKHSYLPSPVDGDPNLINVLKSSAEKLNHGVIVTETTYPSDTYPFYKKNVPVCQVMSQPFGVSPWSSENTFDKLNSNDIKKIGETLVLGVLNLSNMNSVKQVKASYVTTFKASLDDGCSSILLHVNNTEDIFSYRRDAKYKANIYIEKEEVFGKNRVIEYKTNNGRFYHSIITEDGWIVGIGGRDSSDINDELRTIAETMMDKGIQHKYLKEALEVLKSNGWGHLFIKAPDNTVGVVIYDYRAKQSKIDIFKIKNNEFVVVPNNPKFYVKGKFKGDPIFDAIDIAHKDPYGIHKHDIITYDINGTNLKIFASQDGFPDNIIYLGHKIPGKSLPKAPEKKMLGEIILKRVVRENKNDFWCFLINMFEGFFRWLQNVLYLV</sequence>
<evidence type="ECO:0000313" key="3">
    <source>
        <dbReference type="EMBL" id="ADP76872.1"/>
    </source>
</evidence>
<dbReference type="Pfam" id="PF04389">
    <property type="entry name" value="Peptidase_M28"/>
    <property type="match status" value="1"/>
</dbReference>
<dbReference type="AlphaFoldDB" id="E3GWY3"/>
<reference evidence="3 4" key="1">
    <citation type="journal article" date="2010" name="Stand. Genomic Sci.">
        <title>Complete genome sequence of Methanothermus fervidus type strain (V24S).</title>
        <authorList>
            <person name="Anderson I."/>
            <person name="Djao O.D."/>
            <person name="Misra M."/>
            <person name="Chertkov O."/>
            <person name="Nolan M."/>
            <person name="Lucas S."/>
            <person name="Lapidus A."/>
            <person name="Del Rio T.G."/>
            <person name="Tice H."/>
            <person name="Cheng J.F."/>
            <person name="Tapia R."/>
            <person name="Han C."/>
            <person name="Goodwin L."/>
            <person name="Pitluck S."/>
            <person name="Liolios K."/>
            <person name="Ivanova N."/>
            <person name="Mavromatis K."/>
            <person name="Mikhailova N."/>
            <person name="Pati A."/>
            <person name="Brambilla E."/>
            <person name="Chen A."/>
            <person name="Palaniappan K."/>
            <person name="Land M."/>
            <person name="Hauser L."/>
            <person name="Chang Y.J."/>
            <person name="Jeffries C.D."/>
            <person name="Sikorski J."/>
            <person name="Spring S."/>
            <person name="Rohde M."/>
            <person name="Eichinger K."/>
            <person name="Huber H."/>
            <person name="Wirth R."/>
            <person name="Goker M."/>
            <person name="Detter J.C."/>
            <person name="Woyke T."/>
            <person name="Bristow J."/>
            <person name="Eisen J.A."/>
            <person name="Markowitz V."/>
            <person name="Hugenholtz P."/>
            <person name="Klenk H.P."/>
            <person name="Kyrpides N.C."/>
        </authorList>
    </citation>
    <scope>NUCLEOTIDE SEQUENCE [LARGE SCALE GENOMIC DNA]</scope>
    <source>
        <strain evidence="4">ATCC 43054 / DSM 2088 / JCM 10308 / V24 S</strain>
    </source>
</reference>
<dbReference type="SUPFAM" id="SSF53187">
    <property type="entry name" value="Zn-dependent exopeptidases"/>
    <property type="match status" value="1"/>
</dbReference>
<dbReference type="Proteomes" id="UP000002315">
    <property type="component" value="Chromosome"/>
</dbReference>